<proteinExistence type="predicted"/>
<keyword evidence="2" id="KW-1185">Reference proteome</keyword>
<organism evidence="1 2">
    <name type="scientific">Petralouisia muris</name>
    <dbReference type="NCBI Taxonomy" id="3032872"/>
    <lineage>
        <taxon>Bacteria</taxon>
        <taxon>Bacillati</taxon>
        <taxon>Bacillota</taxon>
        <taxon>Clostridia</taxon>
        <taxon>Lachnospirales</taxon>
        <taxon>Lachnospiraceae</taxon>
        <taxon>Petralouisia</taxon>
    </lineage>
</organism>
<evidence type="ECO:0000313" key="1">
    <source>
        <dbReference type="EMBL" id="TGY98104.1"/>
    </source>
</evidence>
<comment type="caution">
    <text evidence="1">The sequence shown here is derived from an EMBL/GenBank/DDBJ whole genome shotgun (WGS) entry which is preliminary data.</text>
</comment>
<reference evidence="1" key="1">
    <citation type="submission" date="2019-04" db="EMBL/GenBank/DDBJ databases">
        <title>Microbes associate with the intestines of laboratory mice.</title>
        <authorList>
            <person name="Navarre W."/>
            <person name="Wong E."/>
            <person name="Huang K."/>
            <person name="Tropini C."/>
            <person name="Ng K."/>
            <person name="Yu B."/>
        </authorList>
    </citation>
    <scope>NUCLEOTIDE SEQUENCE</scope>
    <source>
        <strain evidence="1">NM01_1-7b</strain>
    </source>
</reference>
<dbReference type="EMBL" id="SRYA01000002">
    <property type="protein sequence ID" value="TGY98104.1"/>
    <property type="molecule type" value="Genomic_DNA"/>
</dbReference>
<protein>
    <submittedName>
        <fullName evidence="1">Uncharacterized protein</fullName>
    </submittedName>
</protein>
<accession>A0AC61S1E1</accession>
<dbReference type="Proteomes" id="UP000304953">
    <property type="component" value="Unassembled WGS sequence"/>
</dbReference>
<gene>
    <name evidence="1" type="ORF">E5329_01475</name>
</gene>
<evidence type="ECO:0000313" key="2">
    <source>
        <dbReference type="Proteomes" id="UP000304953"/>
    </source>
</evidence>
<name>A0AC61S1E1_9FIRM</name>
<sequence length="208" mass="24272">MSKRKNTSPGFDKIAQTRELPPLVLDQKWHQLFLDGSKPAKVAKLEQKVSGHLSRQGHLTQELKELKSLKNKLMKNIVANMDEIGETGQETRKLQEDRRLITEINQRMDSCRQELDELQELMKKDNEELMTETLEYCYGIMNSNEKEQEELAQWIAKTRTELKIKIIRKDAIEDQSRAIYAYLHDIFGAQVIGAFDLKYGEEYKKANK</sequence>